<dbReference type="InterPro" id="IPR036770">
    <property type="entry name" value="Ankyrin_rpt-contain_sf"/>
</dbReference>
<dbReference type="Pfam" id="PF12796">
    <property type="entry name" value="Ank_2"/>
    <property type="match status" value="1"/>
</dbReference>
<dbReference type="Gene3D" id="1.25.40.20">
    <property type="entry name" value="Ankyrin repeat-containing domain"/>
    <property type="match status" value="1"/>
</dbReference>
<evidence type="ECO:0000313" key="6">
    <source>
        <dbReference type="Proteomes" id="UP000815325"/>
    </source>
</evidence>
<comment type="caution">
    <text evidence="5">The sequence shown here is derived from an EMBL/GenBank/DDBJ whole genome shotgun (WGS) entry which is preliminary data.</text>
</comment>
<dbReference type="PROSITE" id="PS50088">
    <property type="entry name" value="ANK_REPEAT"/>
    <property type="match status" value="1"/>
</dbReference>
<name>A0ABQ7FX45_DUNSA</name>
<dbReference type="Proteomes" id="UP000815325">
    <property type="component" value="Unassembled WGS sequence"/>
</dbReference>
<dbReference type="EMBL" id="MU070652">
    <property type="protein sequence ID" value="KAF5826929.1"/>
    <property type="molecule type" value="Genomic_DNA"/>
</dbReference>
<organism evidence="5 6">
    <name type="scientific">Dunaliella salina</name>
    <name type="common">Green alga</name>
    <name type="synonym">Protococcus salinus</name>
    <dbReference type="NCBI Taxonomy" id="3046"/>
    <lineage>
        <taxon>Eukaryota</taxon>
        <taxon>Viridiplantae</taxon>
        <taxon>Chlorophyta</taxon>
        <taxon>core chlorophytes</taxon>
        <taxon>Chlorophyceae</taxon>
        <taxon>CS clade</taxon>
        <taxon>Chlamydomonadales</taxon>
        <taxon>Dunaliellaceae</taxon>
        <taxon>Dunaliella</taxon>
    </lineage>
</organism>
<evidence type="ECO:0000256" key="1">
    <source>
        <dbReference type="ARBA" id="ARBA00022737"/>
    </source>
</evidence>
<dbReference type="PANTHER" id="PTHR24171:SF9">
    <property type="entry name" value="ANKYRIN REPEAT DOMAIN-CONTAINING PROTEIN 39"/>
    <property type="match status" value="1"/>
</dbReference>
<gene>
    <name evidence="5" type="ORF">DUNSADRAFT_1719</name>
</gene>
<evidence type="ECO:0000256" key="4">
    <source>
        <dbReference type="SAM" id="MobiDB-lite"/>
    </source>
</evidence>
<feature type="compositionally biased region" description="Polar residues" evidence="4">
    <location>
        <begin position="74"/>
        <end position="85"/>
    </location>
</feature>
<dbReference type="SUPFAM" id="SSF48403">
    <property type="entry name" value="Ankyrin repeat"/>
    <property type="match status" value="1"/>
</dbReference>
<evidence type="ECO:0000256" key="2">
    <source>
        <dbReference type="ARBA" id="ARBA00023043"/>
    </source>
</evidence>
<dbReference type="InterPro" id="IPR002110">
    <property type="entry name" value="Ankyrin_rpt"/>
</dbReference>
<keyword evidence="1" id="KW-0677">Repeat</keyword>
<sequence>MWSGYGDPEARPVISFVMVWLGGSASRVGEFLGVARGPDCDLWHASSEGNVEDVVKLIRVARADVNSAKGDPNQDGSTSLHAASQNGQEKVVKLLLDNGAYADITDHSAMQAVGVLAMEHPSVPFPFRPVSLQRSCGLSRASTDAQEPRTR</sequence>
<dbReference type="PROSITE" id="PS50297">
    <property type="entry name" value="ANK_REP_REGION"/>
    <property type="match status" value="1"/>
</dbReference>
<feature type="region of interest" description="Disordered" evidence="4">
    <location>
        <begin position="65"/>
        <end position="85"/>
    </location>
</feature>
<feature type="repeat" description="ANK" evidence="3">
    <location>
        <begin position="75"/>
        <end position="107"/>
    </location>
</feature>
<protein>
    <submittedName>
        <fullName evidence="5">Uncharacterized protein</fullName>
    </submittedName>
</protein>
<reference evidence="5" key="1">
    <citation type="submission" date="2017-08" db="EMBL/GenBank/DDBJ databases">
        <authorList>
            <person name="Polle J.E."/>
            <person name="Barry K."/>
            <person name="Cushman J."/>
            <person name="Schmutz J."/>
            <person name="Tran D."/>
            <person name="Hathwaick L.T."/>
            <person name="Yim W.C."/>
            <person name="Jenkins J."/>
            <person name="Mckie-Krisberg Z.M."/>
            <person name="Prochnik S."/>
            <person name="Lindquist E."/>
            <person name="Dockter R.B."/>
            <person name="Adam C."/>
            <person name="Molina H."/>
            <person name="Bunkerborg J."/>
            <person name="Jin E."/>
            <person name="Buchheim M."/>
            <person name="Magnuson J."/>
        </authorList>
    </citation>
    <scope>NUCLEOTIDE SEQUENCE</scope>
    <source>
        <strain evidence="5">CCAP 19/18</strain>
    </source>
</reference>
<evidence type="ECO:0000256" key="3">
    <source>
        <dbReference type="PROSITE-ProRule" id="PRU00023"/>
    </source>
</evidence>
<keyword evidence="6" id="KW-1185">Reference proteome</keyword>
<proteinExistence type="predicted"/>
<dbReference type="SMART" id="SM00248">
    <property type="entry name" value="ANK"/>
    <property type="match status" value="2"/>
</dbReference>
<dbReference type="PANTHER" id="PTHR24171">
    <property type="entry name" value="ANKYRIN REPEAT DOMAIN-CONTAINING PROTEIN 39-RELATED"/>
    <property type="match status" value="1"/>
</dbReference>
<keyword evidence="2 3" id="KW-0040">ANK repeat</keyword>
<evidence type="ECO:0000313" key="5">
    <source>
        <dbReference type="EMBL" id="KAF5826929.1"/>
    </source>
</evidence>
<accession>A0ABQ7FX45</accession>